<dbReference type="InterPro" id="IPR005814">
    <property type="entry name" value="Aminotrans_3"/>
</dbReference>
<dbReference type="InterPro" id="IPR015424">
    <property type="entry name" value="PyrdxlP-dep_Trfase"/>
</dbReference>
<dbReference type="InterPro" id="IPR049704">
    <property type="entry name" value="Aminotrans_3_PPA_site"/>
</dbReference>
<evidence type="ECO:0000256" key="2">
    <source>
        <dbReference type="ARBA" id="ARBA00022898"/>
    </source>
</evidence>
<keyword evidence="2 3" id="KW-0663">Pyridoxal phosphate</keyword>
<comment type="similarity">
    <text evidence="1 3">Belongs to the class-III pyridoxal-phosphate-dependent aminotransferase family.</text>
</comment>
<protein>
    <submittedName>
        <fullName evidence="4">Aspartate aminotransferase family protein</fullName>
    </submittedName>
</protein>
<evidence type="ECO:0000256" key="1">
    <source>
        <dbReference type="ARBA" id="ARBA00008954"/>
    </source>
</evidence>
<dbReference type="PIRSF" id="PIRSF000521">
    <property type="entry name" value="Transaminase_4ab_Lys_Orn"/>
    <property type="match status" value="1"/>
</dbReference>
<dbReference type="GO" id="GO:0008483">
    <property type="term" value="F:transaminase activity"/>
    <property type="evidence" value="ECO:0007669"/>
    <property type="project" value="UniProtKB-KW"/>
</dbReference>
<dbReference type="EMBL" id="SMNA01000016">
    <property type="protein sequence ID" value="TDE88543.1"/>
    <property type="molecule type" value="Genomic_DNA"/>
</dbReference>
<proteinExistence type="inferred from homology"/>
<reference evidence="4 5" key="1">
    <citation type="submission" date="2019-03" db="EMBL/GenBank/DDBJ databases">
        <title>Genomic features of bacteria from cold environments.</title>
        <authorList>
            <person name="Shen L."/>
        </authorList>
    </citation>
    <scope>NUCLEOTIDE SEQUENCE [LARGE SCALE GENOMIC DNA]</scope>
    <source>
        <strain evidence="5">T3246-1</strain>
    </source>
</reference>
<dbReference type="Pfam" id="PF00202">
    <property type="entry name" value="Aminotran_3"/>
    <property type="match status" value="1"/>
</dbReference>
<organism evidence="4 5">
    <name type="scientific">Occultella glacieicola</name>
    <dbReference type="NCBI Taxonomy" id="2518684"/>
    <lineage>
        <taxon>Bacteria</taxon>
        <taxon>Bacillati</taxon>
        <taxon>Actinomycetota</taxon>
        <taxon>Actinomycetes</taxon>
        <taxon>Micrococcales</taxon>
        <taxon>Ruaniaceae</taxon>
        <taxon>Occultella</taxon>
    </lineage>
</organism>
<evidence type="ECO:0000256" key="3">
    <source>
        <dbReference type="RuleBase" id="RU003560"/>
    </source>
</evidence>
<comment type="caution">
    <text evidence="4">The sequence shown here is derived from an EMBL/GenBank/DDBJ whole genome shotgun (WGS) entry which is preliminary data.</text>
</comment>
<dbReference type="InterPro" id="IPR015422">
    <property type="entry name" value="PyrdxlP-dep_Trfase_small"/>
</dbReference>
<dbReference type="InterPro" id="IPR015421">
    <property type="entry name" value="PyrdxlP-dep_Trfase_major"/>
</dbReference>
<dbReference type="SUPFAM" id="SSF53383">
    <property type="entry name" value="PLP-dependent transferases"/>
    <property type="match status" value="1"/>
</dbReference>
<keyword evidence="5" id="KW-1185">Reference proteome</keyword>
<dbReference type="Gene3D" id="3.90.1150.10">
    <property type="entry name" value="Aspartate Aminotransferase, domain 1"/>
    <property type="match status" value="1"/>
</dbReference>
<dbReference type="PROSITE" id="PS00600">
    <property type="entry name" value="AA_TRANSFER_CLASS_3"/>
    <property type="match status" value="1"/>
</dbReference>
<keyword evidence="4" id="KW-0032">Aminotransferase</keyword>
<accession>A0ABY2DXY9</accession>
<keyword evidence="4" id="KW-0808">Transferase</keyword>
<dbReference type="Gene3D" id="3.40.640.10">
    <property type="entry name" value="Type I PLP-dependent aspartate aminotransferase-like (Major domain)"/>
    <property type="match status" value="1"/>
</dbReference>
<evidence type="ECO:0000313" key="5">
    <source>
        <dbReference type="Proteomes" id="UP000504882"/>
    </source>
</evidence>
<dbReference type="PANTHER" id="PTHR43094">
    <property type="entry name" value="AMINOTRANSFERASE"/>
    <property type="match status" value="1"/>
</dbReference>
<evidence type="ECO:0000313" key="4">
    <source>
        <dbReference type="EMBL" id="TDE88543.1"/>
    </source>
</evidence>
<name>A0ABY2DXY9_9MICO</name>
<gene>
    <name evidence="4" type="ORF">EXU48_22720</name>
</gene>
<dbReference type="CDD" id="cd00610">
    <property type="entry name" value="OAT_like"/>
    <property type="match status" value="1"/>
</dbReference>
<dbReference type="PANTHER" id="PTHR43094:SF1">
    <property type="entry name" value="AMINOTRANSFERASE CLASS-III"/>
    <property type="match status" value="1"/>
</dbReference>
<sequence length="417" mass="44851">MSTIGTLWHPQTHMPSASRDRLVIASGDGAWVTTEDGQRLLDLPAGLWHANIGHGRERLAHVAAEQMSTLETYHLFGAHATRPALDLADRLSDLVPIESATIFFTSGGSDSIDTACKLARRYWQTVGEPARTVILSRDTGYHGLHGFGTSIAGLGFNRDGYGSDSLIPETARVPRDDLTETERIILEIGPENIAALVVEPVVGTGGVFPPSTGYLQGLRELTRRHKILLVADEVITGFGRTGAMFACERWGIEPDMITMAKGVTSGYLPLGAVAIAPHLAEPFFLGDDAPMFRHGLTYSGHATVCAVAMANLDILEEEQLLQRVRELEPVLETALNDLATSPLVADVRSVGLMAGIQLVPELDGGEVVRAVRDSGVLTRLITNNTLHVCPPFVVTAHELTTAIADIGEHLVSIERIG</sequence>
<dbReference type="Proteomes" id="UP000504882">
    <property type="component" value="Unassembled WGS sequence"/>
</dbReference>
<dbReference type="RefSeq" id="WP_133109983.1">
    <property type="nucleotide sequence ID" value="NZ_SMNA01000016.1"/>
</dbReference>